<dbReference type="Proteomes" id="UP000012081">
    <property type="component" value="Unassembled WGS sequence"/>
</dbReference>
<dbReference type="PATRIC" id="fig|1300222.3.peg.3777"/>
<name>M8DDF1_9BACL</name>
<sequence>MYRNANEIGKVLAVVTLSCYCQDFFWVTEPSWCLWAKIGELGQAKTWLQLKKDGTGIEMVLCFFGTKDSPFFVE</sequence>
<organism evidence="1 2">
    <name type="scientific">Brevibacillus borstelensis AK1</name>
    <dbReference type="NCBI Taxonomy" id="1300222"/>
    <lineage>
        <taxon>Bacteria</taxon>
        <taxon>Bacillati</taxon>
        <taxon>Bacillota</taxon>
        <taxon>Bacilli</taxon>
        <taxon>Bacillales</taxon>
        <taxon>Paenibacillaceae</taxon>
        <taxon>Brevibacillus</taxon>
    </lineage>
</organism>
<evidence type="ECO:0000313" key="1">
    <source>
        <dbReference type="EMBL" id="EMT51473.1"/>
    </source>
</evidence>
<gene>
    <name evidence="1" type="ORF">I532_18008</name>
</gene>
<protein>
    <submittedName>
        <fullName evidence="1">Uncharacterized protein</fullName>
    </submittedName>
</protein>
<reference evidence="1 2" key="1">
    <citation type="submission" date="2013-03" db="EMBL/GenBank/DDBJ databases">
        <title>Assembly of a new bacterial strain Brevibacillus borstelensis AK1.</title>
        <authorList>
            <person name="Rajan I."/>
            <person name="PoliReddy D."/>
            <person name="Sugumar T."/>
            <person name="Rathinam K."/>
            <person name="Alqarawi S."/>
            <person name="Khalil A.B."/>
            <person name="Sivakumar N."/>
        </authorList>
    </citation>
    <scope>NUCLEOTIDE SEQUENCE [LARGE SCALE GENOMIC DNA]</scope>
    <source>
        <strain evidence="1 2">AK1</strain>
    </source>
</reference>
<dbReference type="EMBL" id="APBN01000008">
    <property type="protein sequence ID" value="EMT51473.1"/>
    <property type="molecule type" value="Genomic_DNA"/>
</dbReference>
<accession>M8DDF1</accession>
<comment type="caution">
    <text evidence="1">The sequence shown here is derived from an EMBL/GenBank/DDBJ whole genome shotgun (WGS) entry which is preliminary data.</text>
</comment>
<dbReference type="AlphaFoldDB" id="M8DDF1"/>
<dbReference type="STRING" id="1300222.I532_18008"/>
<proteinExistence type="predicted"/>
<keyword evidence="2" id="KW-1185">Reference proteome</keyword>
<evidence type="ECO:0000313" key="2">
    <source>
        <dbReference type="Proteomes" id="UP000012081"/>
    </source>
</evidence>